<protein>
    <submittedName>
        <fullName evidence="3">AMP-binding protein</fullName>
    </submittedName>
</protein>
<organism evidence="3 4">
    <name type="scientific">Paractinoplanes ovalisporus</name>
    <dbReference type="NCBI Taxonomy" id="2810368"/>
    <lineage>
        <taxon>Bacteria</taxon>
        <taxon>Bacillati</taxon>
        <taxon>Actinomycetota</taxon>
        <taxon>Actinomycetes</taxon>
        <taxon>Micromonosporales</taxon>
        <taxon>Micromonosporaceae</taxon>
        <taxon>Paractinoplanes</taxon>
    </lineage>
</organism>
<keyword evidence="4" id="KW-1185">Reference proteome</keyword>
<dbReference type="Gene3D" id="3.30.300.30">
    <property type="match status" value="1"/>
</dbReference>
<accession>A0ABS2AK30</accession>
<dbReference type="RefSeq" id="WP_203380118.1">
    <property type="nucleotide sequence ID" value="NZ_JAENHP010000013.1"/>
</dbReference>
<comment type="caution">
    <text evidence="3">The sequence shown here is derived from an EMBL/GenBank/DDBJ whole genome shotgun (WGS) entry which is preliminary data.</text>
</comment>
<dbReference type="InterPro" id="IPR045851">
    <property type="entry name" value="AMP-bd_C_sf"/>
</dbReference>
<feature type="domain" description="AMP-dependent synthetase/ligase" evidence="1">
    <location>
        <begin position="30"/>
        <end position="391"/>
    </location>
</feature>
<dbReference type="Pfam" id="PF00501">
    <property type="entry name" value="AMP-binding"/>
    <property type="match status" value="1"/>
</dbReference>
<evidence type="ECO:0000259" key="2">
    <source>
        <dbReference type="Pfam" id="PF13193"/>
    </source>
</evidence>
<evidence type="ECO:0000313" key="4">
    <source>
        <dbReference type="Proteomes" id="UP000632138"/>
    </source>
</evidence>
<dbReference type="EMBL" id="JAENHP010000013">
    <property type="protein sequence ID" value="MBM2620135.1"/>
    <property type="molecule type" value="Genomic_DNA"/>
</dbReference>
<dbReference type="InterPro" id="IPR000873">
    <property type="entry name" value="AMP-dep_synth/lig_dom"/>
</dbReference>
<reference evidence="3 4" key="1">
    <citation type="submission" date="2021-01" db="EMBL/GenBank/DDBJ databases">
        <title>Actinoplanes sp. nov. LDG1-06 isolated from lichen.</title>
        <authorList>
            <person name="Saeng-In P."/>
            <person name="Phongsopitanun W."/>
            <person name="Kanchanasin P."/>
            <person name="Yuki M."/>
            <person name="Kudo T."/>
            <person name="Ohkuma M."/>
            <person name="Tanasupawat S."/>
        </authorList>
    </citation>
    <scope>NUCLEOTIDE SEQUENCE [LARGE SCALE GENOMIC DNA]</scope>
    <source>
        <strain evidence="3 4">LDG1-06</strain>
    </source>
</reference>
<dbReference type="Proteomes" id="UP000632138">
    <property type="component" value="Unassembled WGS sequence"/>
</dbReference>
<dbReference type="PANTHER" id="PTHR43201">
    <property type="entry name" value="ACYL-COA SYNTHETASE"/>
    <property type="match status" value="1"/>
</dbReference>
<dbReference type="Pfam" id="PF13193">
    <property type="entry name" value="AMP-binding_C"/>
    <property type="match status" value="1"/>
</dbReference>
<feature type="domain" description="AMP-binding enzyme C-terminal" evidence="2">
    <location>
        <begin position="441"/>
        <end position="517"/>
    </location>
</feature>
<gene>
    <name evidence="3" type="ORF">JIG36_31935</name>
</gene>
<dbReference type="Gene3D" id="2.30.38.10">
    <property type="entry name" value="Luciferase, Domain 3"/>
    <property type="match status" value="1"/>
</dbReference>
<evidence type="ECO:0000313" key="3">
    <source>
        <dbReference type="EMBL" id="MBM2620135.1"/>
    </source>
</evidence>
<sequence>MTTPWPDDTARAYRAAGLWTGEAIASGLPRWAELRGDRVAVTDEETTLTYGELAGRADRLATGLRGLGLRRGDAVLLQLPNTVAFVEVLLACLRIGVAPVLMLPAHRDHEMGAIGAHVGVRAVIVPDEWRGYDHEALAHRVRPEGASVIVAGRPHRAGSVALDDLAAGPAAPIEDPPTGSDVAVYLLSGGTTAVPKVIARTHDDYGYNVRRAVAACGYTSGTVYLAALPAGHNFPLANPGILGTLRAGGRVVMRSSPRPDVFFAAVERERVTDTAAVPAVAVRWAEAASESPYDLSSLRTVQVGGSMLAPEVIAAIGPALGCAVQQVYGMAEGLVCLTRADDSPAVRTGTQGRPISPYDELRVIGRDGRPVAPGEEGELLVRGPYTPRGYFRAPEQNAVSFTADGWFRSGDVVRIVDGSVVVCGRVKDLINRSGEKIAAGEIESLVQELPAVAEAAVVAVPDPVVGERVCAVVRLRPGHRLDLDEIRVHLGQRGVASFKAPERLVVVDDLPRTPVGKPDKAAIRALVGG</sequence>
<name>A0ABS2AK30_9ACTN</name>
<evidence type="ECO:0000259" key="1">
    <source>
        <dbReference type="Pfam" id="PF00501"/>
    </source>
</evidence>
<dbReference type="InterPro" id="IPR025110">
    <property type="entry name" value="AMP-bd_C"/>
</dbReference>
<proteinExistence type="predicted"/>
<dbReference type="PANTHER" id="PTHR43201:SF32">
    <property type="entry name" value="2-SUCCINYLBENZOATE--COA LIGASE, CHLOROPLASTIC_PEROXISOMAL"/>
    <property type="match status" value="1"/>
</dbReference>
<dbReference type="SUPFAM" id="SSF56801">
    <property type="entry name" value="Acetyl-CoA synthetase-like"/>
    <property type="match status" value="1"/>
</dbReference>
<dbReference type="Gene3D" id="3.40.50.980">
    <property type="match status" value="2"/>
</dbReference>